<dbReference type="GeneID" id="94691482"/>
<gene>
    <name evidence="1" type="ORF">SAMN05421547_1574</name>
</gene>
<dbReference type="InterPro" id="IPR003615">
    <property type="entry name" value="HNH_nuc"/>
</dbReference>
<dbReference type="Proteomes" id="UP000183417">
    <property type="component" value="Unassembled WGS sequence"/>
</dbReference>
<proteinExistence type="predicted"/>
<name>A0A1H3UKK1_9BURK</name>
<sequence>MNNLIDLLPDPTGVDLNEAQTLDKLRWETIYGDIATAHSWAFFSTGGKLPTISLPKIPTPDHIAYKNKADTFFLTLQNGNDKCLSKTKKLLRTHLTERQRGFCCYCRRQLYLHGMAINIDHVVPKTPNTKSALAQHHARKLCFDIENLVVCCIDCNVAKKTEIHTFHPNLANYADYISYKILISPENNIITYKMSATPGQSRIAKEIYDVFKLSRLEMRQKLAALKYDDFILSIEASMIAADDDVELRIKLQELAGMYIDSLV</sequence>
<protein>
    <submittedName>
        <fullName evidence="1">TIGR02646 family protein</fullName>
    </submittedName>
</protein>
<evidence type="ECO:0000313" key="1">
    <source>
        <dbReference type="EMBL" id="SDZ62950.1"/>
    </source>
</evidence>
<dbReference type="CDD" id="cd00085">
    <property type="entry name" value="HNHc"/>
    <property type="match status" value="1"/>
</dbReference>
<dbReference type="EMBL" id="FNPE01000057">
    <property type="protein sequence ID" value="SDZ62950.1"/>
    <property type="molecule type" value="Genomic_DNA"/>
</dbReference>
<dbReference type="AlphaFoldDB" id="A0A1H3UKK1"/>
<reference evidence="1 2" key="1">
    <citation type="submission" date="2016-10" db="EMBL/GenBank/DDBJ databases">
        <authorList>
            <person name="de Groot N.N."/>
        </authorList>
    </citation>
    <scope>NUCLEOTIDE SEQUENCE [LARGE SCALE GENOMIC DNA]</scope>
    <source>
        <strain evidence="1 2">LMG 24775</strain>
    </source>
</reference>
<organism evidence="1 2">
    <name type="scientific">Delftia lacustris</name>
    <dbReference type="NCBI Taxonomy" id="558537"/>
    <lineage>
        <taxon>Bacteria</taxon>
        <taxon>Pseudomonadati</taxon>
        <taxon>Pseudomonadota</taxon>
        <taxon>Betaproteobacteria</taxon>
        <taxon>Burkholderiales</taxon>
        <taxon>Comamonadaceae</taxon>
        <taxon>Delftia</taxon>
    </lineage>
</organism>
<evidence type="ECO:0000313" key="2">
    <source>
        <dbReference type="Proteomes" id="UP000183417"/>
    </source>
</evidence>
<dbReference type="RefSeq" id="WP_143044728.1">
    <property type="nucleotide sequence ID" value="NZ_CP141274.1"/>
</dbReference>
<accession>A0A1H3UKK1</accession>
<dbReference type="Gene3D" id="1.10.30.50">
    <property type="match status" value="1"/>
</dbReference>